<sequence>MANFDLPDDIVMVILNCVVAKPTTRHLPRKFTVLAGVCQQWRKLALPIICSSASIRYIFVQNQKFDELSWDLVVESDIPGIMLLGGQSHV</sequence>
<proteinExistence type="predicted"/>
<keyword evidence="2" id="KW-1185">Reference proteome</keyword>
<evidence type="ECO:0000313" key="2">
    <source>
        <dbReference type="Proteomes" id="UP001150581"/>
    </source>
</evidence>
<dbReference type="EMBL" id="JANBPG010001212">
    <property type="protein sequence ID" value="KAJ1891139.1"/>
    <property type="molecule type" value="Genomic_DNA"/>
</dbReference>
<dbReference type="Proteomes" id="UP001150581">
    <property type="component" value="Unassembled WGS sequence"/>
</dbReference>
<feature type="non-terminal residue" evidence="1">
    <location>
        <position position="90"/>
    </location>
</feature>
<evidence type="ECO:0000313" key="1">
    <source>
        <dbReference type="EMBL" id="KAJ1891139.1"/>
    </source>
</evidence>
<gene>
    <name evidence="1" type="ORF">LPJ66_007086</name>
</gene>
<reference evidence="1" key="1">
    <citation type="submission" date="2022-07" db="EMBL/GenBank/DDBJ databases">
        <title>Phylogenomic reconstructions and comparative analyses of Kickxellomycotina fungi.</title>
        <authorList>
            <person name="Reynolds N.K."/>
            <person name="Stajich J.E."/>
            <person name="Barry K."/>
            <person name="Grigoriev I.V."/>
            <person name="Crous P."/>
            <person name="Smith M.E."/>
        </authorList>
    </citation>
    <scope>NUCLEOTIDE SEQUENCE</scope>
    <source>
        <strain evidence="1">Benny 63K</strain>
    </source>
</reference>
<protein>
    <submittedName>
        <fullName evidence="1">Uncharacterized protein</fullName>
    </submittedName>
</protein>
<comment type="caution">
    <text evidence="1">The sequence shown here is derived from an EMBL/GenBank/DDBJ whole genome shotgun (WGS) entry which is preliminary data.</text>
</comment>
<organism evidence="1 2">
    <name type="scientific">Kickxella alabastrina</name>
    <dbReference type="NCBI Taxonomy" id="61397"/>
    <lineage>
        <taxon>Eukaryota</taxon>
        <taxon>Fungi</taxon>
        <taxon>Fungi incertae sedis</taxon>
        <taxon>Zoopagomycota</taxon>
        <taxon>Kickxellomycotina</taxon>
        <taxon>Kickxellomycetes</taxon>
        <taxon>Kickxellales</taxon>
        <taxon>Kickxellaceae</taxon>
        <taxon>Kickxella</taxon>
    </lineage>
</organism>
<accession>A0ACC1IA38</accession>
<name>A0ACC1IA38_9FUNG</name>